<keyword evidence="6" id="KW-0238">DNA-binding</keyword>
<name>A0ABM3M4V3_BICAN</name>
<feature type="domain" description="C2H2-type" evidence="11">
    <location>
        <begin position="419"/>
        <end position="446"/>
    </location>
</feature>
<dbReference type="Proteomes" id="UP001652582">
    <property type="component" value="Chromosome 27"/>
</dbReference>
<dbReference type="Pfam" id="PF13912">
    <property type="entry name" value="zf-C2H2_6"/>
    <property type="match status" value="1"/>
</dbReference>
<evidence type="ECO:0000313" key="13">
    <source>
        <dbReference type="RefSeq" id="XP_052746080.1"/>
    </source>
</evidence>
<evidence type="ECO:0000256" key="7">
    <source>
        <dbReference type="ARBA" id="ARBA00023242"/>
    </source>
</evidence>
<dbReference type="SUPFAM" id="SSF57667">
    <property type="entry name" value="beta-beta-alpha zinc fingers"/>
    <property type="match status" value="1"/>
</dbReference>
<evidence type="ECO:0000256" key="3">
    <source>
        <dbReference type="ARBA" id="ARBA00022737"/>
    </source>
</evidence>
<dbReference type="Gene3D" id="3.30.160.60">
    <property type="entry name" value="Classic Zinc Finger"/>
    <property type="match status" value="2"/>
</dbReference>
<reference evidence="13" key="1">
    <citation type="submission" date="2025-08" db="UniProtKB">
        <authorList>
            <consortium name="RefSeq"/>
        </authorList>
    </citation>
    <scope>IDENTIFICATION</scope>
</reference>
<dbReference type="InterPro" id="IPR036236">
    <property type="entry name" value="Znf_C2H2_sf"/>
</dbReference>
<evidence type="ECO:0000256" key="8">
    <source>
        <dbReference type="ARBA" id="ARBA00037948"/>
    </source>
</evidence>
<evidence type="ECO:0000256" key="6">
    <source>
        <dbReference type="ARBA" id="ARBA00023125"/>
    </source>
</evidence>
<comment type="subcellular location">
    <subcellularLocation>
        <location evidence="1">Nucleus</location>
    </subcellularLocation>
</comment>
<evidence type="ECO:0000256" key="9">
    <source>
        <dbReference type="PROSITE-ProRule" id="PRU00042"/>
    </source>
</evidence>
<evidence type="ECO:0000256" key="5">
    <source>
        <dbReference type="ARBA" id="ARBA00022833"/>
    </source>
</evidence>
<feature type="compositionally biased region" description="Pro residues" evidence="10">
    <location>
        <begin position="486"/>
        <end position="496"/>
    </location>
</feature>
<evidence type="ECO:0000313" key="12">
    <source>
        <dbReference type="Proteomes" id="UP001652582"/>
    </source>
</evidence>
<evidence type="ECO:0000256" key="10">
    <source>
        <dbReference type="SAM" id="MobiDB-lite"/>
    </source>
</evidence>
<keyword evidence="3" id="KW-0677">Repeat</keyword>
<gene>
    <name evidence="13" type="primary">LOC112047770</name>
</gene>
<comment type="similarity">
    <text evidence="8">Belongs to the snail C2H2-type zinc-finger protein family.</text>
</comment>
<organism evidence="12 13">
    <name type="scientific">Bicyclus anynana</name>
    <name type="common">Squinting bush brown butterfly</name>
    <dbReference type="NCBI Taxonomy" id="110368"/>
    <lineage>
        <taxon>Eukaryota</taxon>
        <taxon>Metazoa</taxon>
        <taxon>Ecdysozoa</taxon>
        <taxon>Arthropoda</taxon>
        <taxon>Hexapoda</taxon>
        <taxon>Insecta</taxon>
        <taxon>Pterygota</taxon>
        <taxon>Neoptera</taxon>
        <taxon>Endopterygota</taxon>
        <taxon>Lepidoptera</taxon>
        <taxon>Glossata</taxon>
        <taxon>Ditrysia</taxon>
        <taxon>Papilionoidea</taxon>
        <taxon>Nymphalidae</taxon>
        <taxon>Satyrinae</taxon>
        <taxon>Satyrini</taxon>
        <taxon>Mycalesina</taxon>
        <taxon>Bicyclus</taxon>
    </lineage>
</organism>
<dbReference type="InterPro" id="IPR050527">
    <property type="entry name" value="Snail/Krueppel_Znf"/>
</dbReference>
<evidence type="ECO:0000256" key="1">
    <source>
        <dbReference type="ARBA" id="ARBA00004123"/>
    </source>
</evidence>
<dbReference type="PROSITE" id="PS00028">
    <property type="entry name" value="ZINC_FINGER_C2H2_1"/>
    <property type="match status" value="3"/>
</dbReference>
<keyword evidence="5" id="KW-0862">Zinc</keyword>
<proteinExistence type="inferred from homology"/>
<evidence type="ECO:0000259" key="11">
    <source>
        <dbReference type="PROSITE" id="PS50157"/>
    </source>
</evidence>
<evidence type="ECO:0000256" key="2">
    <source>
        <dbReference type="ARBA" id="ARBA00022723"/>
    </source>
</evidence>
<evidence type="ECO:0000256" key="4">
    <source>
        <dbReference type="ARBA" id="ARBA00022771"/>
    </source>
</evidence>
<dbReference type="PROSITE" id="PS50157">
    <property type="entry name" value="ZINC_FINGER_C2H2_2"/>
    <property type="match status" value="2"/>
</dbReference>
<dbReference type="RefSeq" id="XP_052746080.1">
    <property type="nucleotide sequence ID" value="XM_052890120.1"/>
</dbReference>
<feature type="domain" description="C2H2-type" evidence="11">
    <location>
        <begin position="447"/>
        <end position="475"/>
    </location>
</feature>
<feature type="compositionally biased region" description="Basic and acidic residues" evidence="10">
    <location>
        <begin position="329"/>
        <end position="338"/>
    </location>
</feature>
<keyword evidence="4 9" id="KW-0863">Zinc-finger</keyword>
<dbReference type="InterPro" id="IPR013087">
    <property type="entry name" value="Znf_C2H2_type"/>
</dbReference>
<feature type="compositionally biased region" description="Polar residues" evidence="10">
    <location>
        <begin position="156"/>
        <end position="171"/>
    </location>
</feature>
<protein>
    <submittedName>
        <fullName evidence="13">GDNF-inducible zinc finger protein 1 isoform X9</fullName>
    </submittedName>
</protein>
<keyword evidence="7" id="KW-0539">Nucleus</keyword>
<feature type="compositionally biased region" description="Basic and acidic residues" evidence="10">
    <location>
        <begin position="300"/>
        <end position="315"/>
    </location>
</feature>
<accession>A0ABM3M4V3</accession>
<sequence length="496" mass="55915">MVCVGCHSEDRILTIVDNELLKVYLGFIDNITEYRHDVIQLCWECKALLRKFQRFRDQVRHAYSIAVTCLVSQSKSLSNLRITECNSIIKVDHDSEVLPTTFVKIEVEPHADSADVFDDLGDGESVGDGLNDDLDDFVKLNDDKVDIKPDPILESEATSKSVKQNETTDTFNDSDDEPLKCDSTKPRGKRKRKIDDVPKGRPAKRPGVVNNAKVQNKLQRLNVDADHLEKVVLSWEELADNDVLVQVEEERRKALASPAFLRHQHRCYSCVVGFNHRCKLDDHNAKKHDPEPGPPALPREQSRRAAEVRAVREDVQEQGVAEDAPLHPQRGEGARVPQLREEVPLQEGDGDPRHLTPGLRPTLLLRVRHELQEPDVVQPAHEVQPQARRPRQAQACSSKPVLRTHVRMTHRNARARRDHVCDVCGKAYATKKSLEGHLRTHSGERPYRCAACPAAFGYHAALYNHNKLVHLKLKTGRGRGAEWPSARPPAPVDNAS</sequence>
<feature type="region of interest" description="Disordered" evidence="10">
    <location>
        <begin position="283"/>
        <end position="338"/>
    </location>
</feature>
<feature type="region of interest" description="Disordered" evidence="10">
    <location>
        <begin position="477"/>
        <end position="496"/>
    </location>
</feature>
<keyword evidence="12" id="KW-1185">Reference proteome</keyword>
<dbReference type="SMART" id="SM00355">
    <property type="entry name" value="ZnF_C2H2"/>
    <property type="match status" value="3"/>
</dbReference>
<dbReference type="PANTHER" id="PTHR24388">
    <property type="entry name" value="ZINC FINGER PROTEIN"/>
    <property type="match status" value="1"/>
</dbReference>
<dbReference type="PANTHER" id="PTHR24388:SF54">
    <property type="entry name" value="PROTEIN ESCARGOT"/>
    <property type="match status" value="1"/>
</dbReference>
<keyword evidence="2" id="KW-0479">Metal-binding</keyword>
<feature type="region of interest" description="Disordered" evidence="10">
    <location>
        <begin position="149"/>
        <end position="213"/>
    </location>
</feature>
<dbReference type="GeneID" id="112047770"/>